<proteinExistence type="predicted"/>
<dbReference type="PANTHER" id="PTHR47515">
    <property type="entry name" value="LOW CALCIUM RESPONSE LOCUS PROTEIN T"/>
    <property type="match status" value="1"/>
</dbReference>
<organism evidence="2 3">
    <name type="scientific">Methylobacterium nodulans (strain LMG 21967 / CNCM I-2342 / ORS 2060)</name>
    <dbReference type="NCBI Taxonomy" id="460265"/>
    <lineage>
        <taxon>Bacteria</taxon>
        <taxon>Pseudomonadati</taxon>
        <taxon>Pseudomonadota</taxon>
        <taxon>Alphaproteobacteria</taxon>
        <taxon>Hyphomicrobiales</taxon>
        <taxon>Methylobacteriaceae</taxon>
        <taxon>Methylobacterium</taxon>
    </lineage>
</organism>
<dbReference type="PANTHER" id="PTHR47515:SF1">
    <property type="entry name" value="BLR2054 PROTEIN"/>
    <property type="match status" value="1"/>
</dbReference>
<sequence>MGRSELERRRQAVAGIREKYGLSERHACRIVGQHRGTHRYVPTVPADEDALTCAIIALASEYGRYGYRRVTALLQAAGWQVGKDRVQRIWRREGLKVPQKHRPRGRLWLKGGLDLLRISGERFGWRCAFRTGQG</sequence>
<accession>B8IVS5</accession>
<reference evidence="3" key="1">
    <citation type="submission" date="2009-01" db="EMBL/GenBank/DDBJ databases">
        <title>Complete sequence of plasmid 1 of Methylobacterium nodulans ORS 2060.</title>
        <authorList>
            <consortium name="US DOE Joint Genome Institute"/>
            <person name="Lucas S."/>
            <person name="Copeland A."/>
            <person name="Lapidus A."/>
            <person name="Glavina del Rio T."/>
            <person name="Dalin E."/>
            <person name="Tice H."/>
            <person name="Bruce D."/>
            <person name="Goodwin L."/>
            <person name="Pitluck S."/>
            <person name="Sims D."/>
            <person name="Brettin T."/>
            <person name="Detter J.C."/>
            <person name="Han C."/>
            <person name="Larimer F."/>
            <person name="Land M."/>
            <person name="Hauser L."/>
            <person name="Kyrpides N."/>
            <person name="Ivanova N."/>
            <person name="Marx C.J."/>
            <person name="Richardson P."/>
        </authorList>
    </citation>
    <scope>NUCLEOTIDE SEQUENCE [LARGE SCALE GENOMIC DNA]</scope>
    <source>
        <strain evidence="3">LMG 21967 / CNCM I-2342 / ORS 2060</strain>
        <plasmid evidence="3">Plasmid pMNOD01</plasmid>
    </source>
</reference>
<evidence type="ECO:0000313" key="2">
    <source>
        <dbReference type="EMBL" id="ACL62515.1"/>
    </source>
</evidence>
<dbReference type="HOGENOM" id="CLU_027402_6_1_5"/>
<dbReference type="Proteomes" id="UP000008207">
    <property type="component" value="Plasmid pMNOD01"/>
</dbReference>
<gene>
    <name evidence="2" type="ordered locus">Mnod_8384</name>
</gene>
<geneLocation type="plasmid" evidence="2 3">
    <name>pMNOD01</name>
</geneLocation>
<protein>
    <recommendedName>
        <fullName evidence="1">HTH-like domain-containing protein</fullName>
    </recommendedName>
</protein>
<feature type="domain" description="HTH-like" evidence="1">
    <location>
        <begin position="47"/>
        <end position="102"/>
    </location>
</feature>
<dbReference type="EMBL" id="CP001350">
    <property type="protein sequence ID" value="ACL62515.1"/>
    <property type="molecule type" value="Genomic_DNA"/>
</dbReference>
<dbReference type="Pfam" id="PF13276">
    <property type="entry name" value="HTH_21"/>
    <property type="match status" value="1"/>
</dbReference>
<evidence type="ECO:0000259" key="1">
    <source>
        <dbReference type="Pfam" id="PF13276"/>
    </source>
</evidence>
<dbReference type="AlphaFoldDB" id="B8IVS5"/>
<name>B8IVS5_METNO</name>
<keyword evidence="2" id="KW-0614">Plasmid</keyword>
<dbReference type="InterPro" id="IPR025948">
    <property type="entry name" value="HTH-like_dom"/>
</dbReference>
<evidence type="ECO:0000313" key="3">
    <source>
        <dbReference type="Proteomes" id="UP000008207"/>
    </source>
</evidence>
<dbReference type="KEGG" id="mno:Mnod_8384"/>
<keyword evidence="3" id="KW-1185">Reference proteome</keyword>